<evidence type="ECO:0000256" key="1">
    <source>
        <dbReference type="SAM" id="MobiDB-lite"/>
    </source>
</evidence>
<proteinExistence type="predicted"/>
<sequence length="128" mass="13758">LQVSQRRPFNCAAAFELPGSSDNVSSSADAYLYSDPEMLGTGWQDSSSGRRNQYNDTNSTTSAEQTSSVAVVSGPVASASVKSIKKDIKLVMCCVLICVFSSSIVSVNLCFILSSQRRLMVIDNANKF</sequence>
<dbReference type="WBParaSite" id="TASK_0001017601-mRNA-1">
    <property type="protein sequence ID" value="TASK_0001017601-mRNA-1"/>
    <property type="gene ID" value="TASK_0001017601"/>
</dbReference>
<accession>A0A0R3WH33</accession>
<feature type="transmembrane region" description="Helical" evidence="2">
    <location>
        <begin position="90"/>
        <end position="114"/>
    </location>
</feature>
<keyword evidence="2" id="KW-1133">Transmembrane helix</keyword>
<organism evidence="3">
    <name type="scientific">Taenia asiatica</name>
    <name type="common">Asian tapeworm</name>
    <dbReference type="NCBI Taxonomy" id="60517"/>
    <lineage>
        <taxon>Eukaryota</taxon>
        <taxon>Metazoa</taxon>
        <taxon>Spiralia</taxon>
        <taxon>Lophotrochozoa</taxon>
        <taxon>Platyhelminthes</taxon>
        <taxon>Cestoda</taxon>
        <taxon>Eucestoda</taxon>
        <taxon>Cyclophyllidea</taxon>
        <taxon>Taeniidae</taxon>
        <taxon>Taenia</taxon>
    </lineage>
</organism>
<evidence type="ECO:0000313" key="3">
    <source>
        <dbReference type="WBParaSite" id="TASK_0001017601-mRNA-1"/>
    </source>
</evidence>
<evidence type="ECO:0000256" key="2">
    <source>
        <dbReference type="SAM" id="Phobius"/>
    </source>
</evidence>
<reference evidence="3" key="1">
    <citation type="submission" date="2017-02" db="UniProtKB">
        <authorList>
            <consortium name="WormBaseParasite"/>
        </authorList>
    </citation>
    <scope>IDENTIFICATION</scope>
</reference>
<dbReference type="STRING" id="60517.A0A0R3WH33"/>
<keyword evidence="2" id="KW-0812">Transmembrane</keyword>
<feature type="region of interest" description="Disordered" evidence="1">
    <location>
        <begin position="40"/>
        <end position="70"/>
    </location>
</feature>
<dbReference type="AlphaFoldDB" id="A0A0R3WH33"/>
<feature type="compositionally biased region" description="Polar residues" evidence="1">
    <location>
        <begin position="43"/>
        <end position="66"/>
    </location>
</feature>
<keyword evidence="2" id="KW-0472">Membrane</keyword>
<name>A0A0R3WH33_TAEAS</name>
<protein>
    <submittedName>
        <fullName evidence="3">Teneurin N-terminal domain-containing protein</fullName>
    </submittedName>
</protein>